<dbReference type="AlphaFoldDB" id="A0A0A9DSR0"/>
<sequence>MFYATSSFLICWLLDTNREYKLLTPHPHPYPIKFTDTKTRHTTSGPGFRKHITCGFSHIQYWVGHILSVPFSLLILPTELYPPITRETCIKYKHAIKIENPHLETWIK</sequence>
<accession>A0A0A9DSR0</accession>
<protein>
    <submittedName>
        <fullName evidence="1">Uncharacterized protein</fullName>
    </submittedName>
</protein>
<reference evidence="1" key="2">
    <citation type="journal article" date="2015" name="Data Brief">
        <title>Shoot transcriptome of the giant reed, Arundo donax.</title>
        <authorList>
            <person name="Barrero R.A."/>
            <person name="Guerrero F.D."/>
            <person name="Moolhuijzen P."/>
            <person name="Goolsby J.A."/>
            <person name="Tidwell J."/>
            <person name="Bellgard S.E."/>
            <person name="Bellgard M.I."/>
        </authorList>
    </citation>
    <scope>NUCLEOTIDE SEQUENCE</scope>
    <source>
        <tissue evidence="1">Shoot tissue taken approximately 20 cm above the soil surface</tissue>
    </source>
</reference>
<proteinExistence type="predicted"/>
<evidence type="ECO:0000313" key="1">
    <source>
        <dbReference type="EMBL" id="JAD88685.1"/>
    </source>
</evidence>
<organism evidence="1">
    <name type="scientific">Arundo donax</name>
    <name type="common">Giant reed</name>
    <name type="synonym">Donax arundinaceus</name>
    <dbReference type="NCBI Taxonomy" id="35708"/>
    <lineage>
        <taxon>Eukaryota</taxon>
        <taxon>Viridiplantae</taxon>
        <taxon>Streptophyta</taxon>
        <taxon>Embryophyta</taxon>
        <taxon>Tracheophyta</taxon>
        <taxon>Spermatophyta</taxon>
        <taxon>Magnoliopsida</taxon>
        <taxon>Liliopsida</taxon>
        <taxon>Poales</taxon>
        <taxon>Poaceae</taxon>
        <taxon>PACMAD clade</taxon>
        <taxon>Arundinoideae</taxon>
        <taxon>Arundineae</taxon>
        <taxon>Arundo</taxon>
    </lineage>
</organism>
<dbReference type="EMBL" id="GBRH01209210">
    <property type="protein sequence ID" value="JAD88685.1"/>
    <property type="molecule type" value="Transcribed_RNA"/>
</dbReference>
<reference evidence="1" key="1">
    <citation type="submission" date="2014-09" db="EMBL/GenBank/DDBJ databases">
        <authorList>
            <person name="Magalhaes I.L.F."/>
            <person name="Oliveira U."/>
            <person name="Santos F.R."/>
            <person name="Vidigal T.H.D.A."/>
            <person name="Brescovit A.D."/>
            <person name="Santos A.J."/>
        </authorList>
    </citation>
    <scope>NUCLEOTIDE SEQUENCE</scope>
    <source>
        <tissue evidence="1">Shoot tissue taken approximately 20 cm above the soil surface</tissue>
    </source>
</reference>
<name>A0A0A9DSR0_ARUDO</name>